<dbReference type="Pfam" id="PF00069">
    <property type="entry name" value="Pkinase"/>
    <property type="match status" value="1"/>
</dbReference>
<gene>
    <name evidence="9" type="ORF">FTUN_5294</name>
</gene>
<keyword evidence="10" id="KW-1185">Reference proteome</keyword>
<feature type="compositionally biased region" description="Polar residues" evidence="6">
    <location>
        <begin position="327"/>
        <end position="344"/>
    </location>
</feature>
<dbReference type="PROSITE" id="PS50011">
    <property type="entry name" value="PROTEIN_KINASE_DOM"/>
    <property type="match status" value="1"/>
</dbReference>
<accession>A0A6M5YWE4</accession>
<protein>
    <recommendedName>
        <fullName evidence="8">Protein kinase domain-containing protein</fullName>
    </recommendedName>
</protein>
<dbReference type="EMBL" id="CP053452">
    <property type="protein sequence ID" value="QJW97716.1"/>
    <property type="molecule type" value="Genomic_DNA"/>
</dbReference>
<feature type="region of interest" description="Disordered" evidence="6">
    <location>
        <begin position="410"/>
        <end position="436"/>
    </location>
</feature>
<dbReference type="InterPro" id="IPR008271">
    <property type="entry name" value="Ser/Thr_kinase_AS"/>
</dbReference>
<evidence type="ECO:0000256" key="3">
    <source>
        <dbReference type="ARBA" id="ARBA00022777"/>
    </source>
</evidence>
<evidence type="ECO:0000256" key="6">
    <source>
        <dbReference type="SAM" id="MobiDB-lite"/>
    </source>
</evidence>
<sequence length="629" mass="66612">MSTANRVPHPRAATIGPAHDSGPDEGNAPVEDVPAPLVDHPRYQVLERIGEGGMGVVYRAEHRVMGRVVALKVLGSEVTRNPTAVDRFRREVRLAARLHHAHIVTAFDADEAGGLHFLVMEFVDGVSLEKRVRDRGPLPVGLACEYVRQAAVGLQHAHDKGMVHRDIKPHNLMLAASGEIKILDFGLACVAPADGPDPASVTAQVLTRPQTLLGTPDFLSPEQARSTVGVDGRSDIYSLGCTLYFLLTGRPPFDGVGPFAKMIAHVKEPVPDLTAVRPDAPAALADVLRTMMAKAPEDRYQTPDEVIAALRPFTSVPPDPLTGAVPRSTTGRTHATRPSSSRDAVTTELPLATEYASERSTARLPDRASGPARPARRRRLAWAALVVLGVVFAVAGAHLGRLLVRPADKSGAQAAPHPEGGAAESALDGLPIAPPPHAPHVRKKHVLLIVPPDFAAGEYGSVTDVLKHHNLVIKTAAPEKKPLDGFRYGLGGARTHAKVLDPDFSLKEIADGALKSIDAAIVLTGDGSAFGPKGPAGPDFARVIGRLVHQKKVVGAGATGIVALGAHGFLEHAEVAAPPNRSALDKLKVRKWVGDSKVVIDLPFITAGEVLHTRALAEEVARALEHAAH</sequence>
<keyword evidence="2 5" id="KW-0547">Nucleotide-binding</keyword>
<dbReference type="InterPro" id="IPR011009">
    <property type="entry name" value="Kinase-like_dom_sf"/>
</dbReference>
<dbReference type="GO" id="GO:0005524">
    <property type="term" value="F:ATP binding"/>
    <property type="evidence" value="ECO:0007669"/>
    <property type="project" value="UniProtKB-UniRule"/>
</dbReference>
<dbReference type="SMART" id="SM00220">
    <property type="entry name" value="S_TKc"/>
    <property type="match status" value="1"/>
</dbReference>
<evidence type="ECO:0000259" key="8">
    <source>
        <dbReference type="PROSITE" id="PS50011"/>
    </source>
</evidence>
<evidence type="ECO:0000256" key="7">
    <source>
        <dbReference type="SAM" id="Phobius"/>
    </source>
</evidence>
<dbReference type="InterPro" id="IPR017441">
    <property type="entry name" value="Protein_kinase_ATP_BS"/>
</dbReference>
<feature type="compositionally biased region" description="Basic and acidic residues" evidence="6">
    <location>
        <begin position="356"/>
        <end position="366"/>
    </location>
</feature>
<feature type="region of interest" description="Disordered" evidence="6">
    <location>
        <begin position="1"/>
        <end position="34"/>
    </location>
</feature>
<feature type="transmembrane region" description="Helical" evidence="7">
    <location>
        <begin position="380"/>
        <end position="400"/>
    </location>
</feature>
<evidence type="ECO:0000256" key="1">
    <source>
        <dbReference type="ARBA" id="ARBA00022679"/>
    </source>
</evidence>
<feature type="domain" description="Protein kinase" evidence="8">
    <location>
        <begin position="43"/>
        <end position="314"/>
    </location>
</feature>
<dbReference type="PANTHER" id="PTHR43289">
    <property type="entry name" value="MITOGEN-ACTIVATED PROTEIN KINASE KINASE KINASE 20-RELATED"/>
    <property type="match status" value="1"/>
</dbReference>
<evidence type="ECO:0000256" key="4">
    <source>
        <dbReference type="ARBA" id="ARBA00022840"/>
    </source>
</evidence>
<dbReference type="AlphaFoldDB" id="A0A6M5YWE4"/>
<dbReference type="InterPro" id="IPR029062">
    <property type="entry name" value="Class_I_gatase-like"/>
</dbReference>
<reference evidence="10" key="1">
    <citation type="submission" date="2020-05" db="EMBL/GenBank/DDBJ databases">
        <title>Frigoriglobus tundricola gen. nov., sp. nov., a psychrotolerant cellulolytic planctomycete of the family Gemmataceae with two divergent copies of 16S rRNA gene.</title>
        <authorList>
            <person name="Kulichevskaya I.S."/>
            <person name="Ivanova A.A."/>
            <person name="Naumoff D.G."/>
            <person name="Beletsky A.V."/>
            <person name="Rijpstra W.I.C."/>
            <person name="Sinninghe Damste J.S."/>
            <person name="Mardanov A.V."/>
            <person name="Ravin N.V."/>
            <person name="Dedysh S.N."/>
        </authorList>
    </citation>
    <scope>NUCLEOTIDE SEQUENCE [LARGE SCALE GENOMIC DNA]</scope>
    <source>
        <strain evidence="10">PL17</strain>
    </source>
</reference>
<dbReference type="Gene3D" id="1.10.510.10">
    <property type="entry name" value="Transferase(Phosphotransferase) domain 1"/>
    <property type="match status" value="1"/>
</dbReference>
<evidence type="ECO:0000313" key="10">
    <source>
        <dbReference type="Proteomes" id="UP000503447"/>
    </source>
</evidence>
<dbReference type="CDD" id="cd14014">
    <property type="entry name" value="STKc_PknB_like"/>
    <property type="match status" value="1"/>
</dbReference>
<dbReference type="GO" id="GO:0004674">
    <property type="term" value="F:protein serine/threonine kinase activity"/>
    <property type="evidence" value="ECO:0007669"/>
    <property type="project" value="TreeGrafter"/>
</dbReference>
<feature type="region of interest" description="Disordered" evidence="6">
    <location>
        <begin position="317"/>
        <end position="374"/>
    </location>
</feature>
<keyword evidence="3" id="KW-0418">Kinase</keyword>
<dbReference type="Proteomes" id="UP000503447">
    <property type="component" value="Chromosome"/>
</dbReference>
<dbReference type="PROSITE" id="PS00108">
    <property type="entry name" value="PROTEIN_KINASE_ST"/>
    <property type="match status" value="1"/>
</dbReference>
<dbReference type="KEGG" id="ftj:FTUN_5294"/>
<evidence type="ECO:0000256" key="5">
    <source>
        <dbReference type="PROSITE-ProRule" id="PRU10141"/>
    </source>
</evidence>
<dbReference type="SUPFAM" id="SSF56112">
    <property type="entry name" value="Protein kinase-like (PK-like)"/>
    <property type="match status" value="1"/>
</dbReference>
<dbReference type="PANTHER" id="PTHR43289:SF6">
    <property type="entry name" value="SERINE_THREONINE-PROTEIN KINASE NEKL-3"/>
    <property type="match status" value="1"/>
</dbReference>
<dbReference type="RefSeq" id="WP_171473035.1">
    <property type="nucleotide sequence ID" value="NZ_CP053452.2"/>
</dbReference>
<feature type="binding site" evidence="5">
    <location>
        <position position="72"/>
    </location>
    <ligand>
        <name>ATP</name>
        <dbReference type="ChEBI" id="CHEBI:30616"/>
    </ligand>
</feature>
<keyword evidence="7" id="KW-1133">Transmembrane helix</keyword>
<proteinExistence type="predicted"/>
<keyword evidence="7" id="KW-0812">Transmembrane</keyword>
<organism evidence="9 10">
    <name type="scientific">Frigoriglobus tundricola</name>
    <dbReference type="NCBI Taxonomy" id="2774151"/>
    <lineage>
        <taxon>Bacteria</taxon>
        <taxon>Pseudomonadati</taxon>
        <taxon>Planctomycetota</taxon>
        <taxon>Planctomycetia</taxon>
        <taxon>Gemmatales</taxon>
        <taxon>Gemmataceae</taxon>
        <taxon>Frigoriglobus</taxon>
    </lineage>
</organism>
<dbReference type="InterPro" id="IPR000719">
    <property type="entry name" value="Prot_kinase_dom"/>
</dbReference>
<name>A0A6M5YWE4_9BACT</name>
<evidence type="ECO:0000313" key="9">
    <source>
        <dbReference type="EMBL" id="QJW97716.1"/>
    </source>
</evidence>
<dbReference type="Gene3D" id="3.40.50.880">
    <property type="match status" value="1"/>
</dbReference>
<dbReference type="Gene3D" id="3.30.200.20">
    <property type="entry name" value="Phosphorylase Kinase, domain 1"/>
    <property type="match status" value="1"/>
</dbReference>
<keyword evidence="1" id="KW-0808">Transferase</keyword>
<keyword evidence="4 5" id="KW-0067">ATP-binding</keyword>
<dbReference type="SUPFAM" id="SSF52317">
    <property type="entry name" value="Class I glutamine amidotransferase-like"/>
    <property type="match status" value="1"/>
</dbReference>
<evidence type="ECO:0000256" key="2">
    <source>
        <dbReference type="ARBA" id="ARBA00022741"/>
    </source>
</evidence>
<dbReference type="PROSITE" id="PS00107">
    <property type="entry name" value="PROTEIN_KINASE_ATP"/>
    <property type="match status" value="1"/>
</dbReference>
<keyword evidence="7" id="KW-0472">Membrane</keyword>